<organism evidence="2 3">
    <name type="scientific">Flavobacterium caseinilyticum</name>
    <dbReference type="NCBI Taxonomy" id="2541732"/>
    <lineage>
        <taxon>Bacteria</taxon>
        <taxon>Pseudomonadati</taxon>
        <taxon>Bacteroidota</taxon>
        <taxon>Flavobacteriia</taxon>
        <taxon>Flavobacteriales</taxon>
        <taxon>Flavobacteriaceae</taxon>
        <taxon>Flavobacterium</taxon>
    </lineage>
</organism>
<protein>
    <submittedName>
        <fullName evidence="2">DUF4145 domain-containing protein</fullName>
    </submittedName>
</protein>
<dbReference type="EMBL" id="SMFM01000007">
    <property type="protein sequence ID" value="TDD74864.1"/>
    <property type="molecule type" value="Genomic_DNA"/>
</dbReference>
<evidence type="ECO:0000259" key="1">
    <source>
        <dbReference type="Pfam" id="PF13643"/>
    </source>
</evidence>
<evidence type="ECO:0000313" key="2">
    <source>
        <dbReference type="EMBL" id="TDD74864.1"/>
    </source>
</evidence>
<sequence length="308" mass="35590">MYIDFHKYNYNLVPISKRDEYIARDQESYKQILRKWFESNLDSIVERKWEVSEIHYLKNISDFIKLIREAEQLFELGFYTGCIALVGVASEDFLKYLAITLGKPQYESLTQFNRLNSLKGDNLISPSTHTLLDKIREIRNDCLHYNQNFKQKSNLDLKVDALTALNSLKETFKDILGDTVAINANEFSSIITGIGSGDDIKNTDEIAIKVKNAISHLLKFPIAFDPSTKVQVRTSIFTVREVDEDFDEISLRDDSNGFIVIVEFPETERKYYQDKKLKDNDTVIATLFSLIDKNGLTAEWRLLDIDTL</sequence>
<name>A0A4R5AUQ0_9FLAO</name>
<dbReference type="RefSeq" id="WP_131910247.1">
    <property type="nucleotide sequence ID" value="NZ_SMFM01000007.1"/>
</dbReference>
<keyword evidence="3" id="KW-1185">Reference proteome</keyword>
<evidence type="ECO:0000313" key="3">
    <source>
        <dbReference type="Proteomes" id="UP000295278"/>
    </source>
</evidence>
<dbReference type="OrthoDB" id="2678555at2"/>
<dbReference type="InterPro" id="IPR025285">
    <property type="entry name" value="DUF4145"/>
</dbReference>
<dbReference type="Pfam" id="PF13643">
    <property type="entry name" value="DUF4145"/>
    <property type="match status" value="1"/>
</dbReference>
<reference evidence="2 3" key="1">
    <citation type="submission" date="2019-03" db="EMBL/GenBank/DDBJ databases">
        <title>Flavobacterium AT-3-2 sp. nov., isolated from arctic soil.</title>
        <authorList>
            <person name="Chaudhary D.K."/>
        </authorList>
    </citation>
    <scope>NUCLEOTIDE SEQUENCE [LARGE SCALE GENOMIC DNA]</scope>
    <source>
        <strain evidence="2 3">AT-3-2</strain>
    </source>
</reference>
<gene>
    <name evidence="2" type="ORF">E0F89_13210</name>
</gene>
<accession>A0A4R5AUQ0</accession>
<comment type="caution">
    <text evidence="2">The sequence shown here is derived from an EMBL/GenBank/DDBJ whole genome shotgun (WGS) entry which is preliminary data.</text>
</comment>
<proteinExistence type="predicted"/>
<dbReference type="Proteomes" id="UP000295278">
    <property type="component" value="Unassembled WGS sequence"/>
</dbReference>
<feature type="domain" description="DUF4145" evidence="1">
    <location>
        <begin position="69"/>
        <end position="151"/>
    </location>
</feature>
<dbReference type="AlphaFoldDB" id="A0A4R5AUQ0"/>